<dbReference type="Gene3D" id="3.30.70.3290">
    <property type="match status" value="1"/>
</dbReference>
<protein>
    <submittedName>
        <fullName evidence="10">Uncharacterized protein</fullName>
    </submittedName>
</protein>
<feature type="domain" description="Carrier" evidence="7">
    <location>
        <begin position="2067"/>
        <end position="2144"/>
    </location>
</feature>
<dbReference type="Pfam" id="PF14765">
    <property type="entry name" value="PS-DH"/>
    <property type="match status" value="1"/>
</dbReference>
<keyword evidence="2" id="KW-0597">Phosphoprotein</keyword>
<dbReference type="PROSITE" id="PS52019">
    <property type="entry name" value="PKS_MFAS_DH"/>
    <property type="match status" value="1"/>
</dbReference>
<accession>A0A6A6HTU1</accession>
<dbReference type="SUPFAM" id="SSF51735">
    <property type="entry name" value="NAD(P)-binding Rossmann-fold domains"/>
    <property type="match status" value="2"/>
</dbReference>
<dbReference type="GO" id="GO:0004312">
    <property type="term" value="F:fatty acid synthase activity"/>
    <property type="evidence" value="ECO:0007669"/>
    <property type="project" value="TreeGrafter"/>
</dbReference>
<dbReference type="PANTHER" id="PTHR43775:SF28">
    <property type="entry name" value="SYNTHASE, PUTATIVE-RELATED"/>
    <property type="match status" value="1"/>
</dbReference>
<dbReference type="SMART" id="SM00823">
    <property type="entry name" value="PKS_PP"/>
    <property type="match status" value="1"/>
</dbReference>
<organism evidence="10 11">
    <name type="scientific">Trematosphaeria pertusa</name>
    <dbReference type="NCBI Taxonomy" id="390896"/>
    <lineage>
        <taxon>Eukaryota</taxon>
        <taxon>Fungi</taxon>
        <taxon>Dikarya</taxon>
        <taxon>Ascomycota</taxon>
        <taxon>Pezizomycotina</taxon>
        <taxon>Dothideomycetes</taxon>
        <taxon>Pleosporomycetidae</taxon>
        <taxon>Pleosporales</taxon>
        <taxon>Massarineae</taxon>
        <taxon>Trematosphaeriaceae</taxon>
        <taxon>Trematosphaeria</taxon>
    </lineage>
</organism>
<dbReference type="InterPro" id="IPR049551">
    <property type="entry name" value="PKS_DH_C"/>
</dbReference>
<dbReference type="InterPro" id="IPR036736">
    <property type="entry name" value="ACP-like_sf"/>
</dbReference>
<dbReference type="InterPro" id="IPR014031">
    <property type="entry name" value="Ketoacyl_synth_C"/>
</dbReference>
<dbReference type="InterPro" id="IPR002364">
    <property type="entry name" value="Quin_OxRdtase/zeta-crystal_CS"/>
</dbReference>
<dbReference type="InterPro" id="IPR049552">
    <property type="entry name" value="PKS_DH_N"/>
</dbReference>
<feature type="domain" description="Ketosynthase family 3 (KS3)" evidence="8">
    <location>
        <begin position="1"/>
        <end position="144"/>
    </location>
</feature>
<dbReference type="InterPro" id="IPR016039">
    <property type="entry name" value="Thiolase-like"/>
</dbReference>
<dbReference type="Pfam" id="PF00698">
    <property type="entry name" value="Acyl_transf_1"/>
    <property type="match status" value="1"/>
</dbReference>
<proteinExistence type="predicted"/>
<dbReference type="InterPro" id="IPR016036">
    <property type="entry name" value="Malonyl_transacylase_ACP-bd"/>
</dbReference>
<dbReference type="SUPFAM" id="SSF52151">
    <property type="entry name" value="FabD/lysophospholipase-like"/>
    <property type="match status" value="1"/>
</dbReference>
<dbReference type="InterPro" id="IPR050091">
    <property type="entry name" value="PKS_NRPS_Biosynth_Enz"/>
</dbReference>
<dbReference type="SUPFAM" id="SSF55048">
    <property type="entry name" value="Probable ACP-binding domain of malonyl-CoA ACP transacylase"/>
    <property type="match status" value="1"/>
</dbReference>
<dbReference type="Proteomes" id="UP000800094">
    <property type="component" value="Unassembled WGS sequence"/>
</dbReference>
<dbReference type="InterPro" id="IPR009081">
    <property type="entry name" value="PP-bd_ACP"/>
</dbReference>
<dbReference type="InterPro" id="IPR020807">
    <property type="entry name" value="PKS_DH"/>
</dbReference>
<dbReference type="InterPro" id="IPR016035">
    <property type="entry name" value="Acyl_Trfase/lysoPLipase"/>
</dbReference>
<dbReference type="InterPro" id="IPR020843">
    <property type="entry name" value="ER"/>
</dbReference>
<dbReference type="Pfam" id="PF13489">
    <property type="entry name" value="Methyltransf_23"/>
    <property type="match status" value="1"/>
</dbReference>
<dbReference type="Pfam" id="PF21089">
    <property type="entry name" value="PKS_DH_N"/>
    <property type="match status" value="1"/>
</dbReference>
<dbReference type="InterPro" id="IPR049900">
    <property type="entry name" value="PKS_mFAS_DH"/>
</dbReference>
<dbReference type="Gene3D" id="3.40.50.150">
    <property type="entry name" value="Vaccinia Virus protein VP39"/>
    <property type="match status" value="1"/>
</dbReference>
<keyword evidence="3" id="KW-0808">Transferase</keyword>
<dbReference type="SMART" id="SM00827">
    <property type="entry name" value="PKS_AT"/>
    <property type="match status" value="1"/>
</dbReference>
<dbReference type="InterPro" id="IPR020806">
    <property type="entry name" value="PKS_PP-bd"/>
</dbReference>
<dbReference type="InterPro" id="IPR032821">
    <property type="entry name" value="PKS_assoc"/>
</dbReference>
<dbReference type="GO" id="GO:1901336">
    <property type="term" value="P:lactone biosynthetic process"/>
    <property type="evidence" value="ECO:0007669"/>
    <property type="project" value="UniProtKB-ARBA"/>
</dbReference>
<feature type="active site" description="Proton acceptor; for dehydratase activity" evidence="6">
    <location>
        <position position="647"/>
    </location>
</feature>
<dbReference type="SMART" id="SM00825">
    <property type="entry name" value="PKS_KS"/>
    <property type="match status" value="1"/>
</dbReference>
<evidence type="ECO:0000313" key="10">
    <source>
        <dbReference type="EMBL" id="KAF2241168.1"/>
    </source>
</evidence>
<dbReference type="GO" id="GO:0044550">
    <property type="term" value="P:secondary metabolite biosynthetic process"/>
    <property type="evidence" value="ECO:0007669"/>
    <property type="project" value="TreeGrafter"/>
</dbReference>
<feature type="active site" description="Proton donor; for dehydratase activity" evidence="6">
    <location>
        <position position="817"/>
    </location>
</feature>
<dbReference type="Pfam" id="PF00550">
    <property type="entry name" value="PP-binding"/>
    <property type="match status" value="1"/>
</dbReference>
<keyword evidence="5" id="KW-0012">Acyltransferase</keyword>
<feature type="domain" description="PKS/mFAS DH" evidence="9">
    <location>
        <begin position="615"/>
        <end position="899"/>
    </location>
</feature>
<dbReference type="CDD" id="cd05274">
    <property type="entry name" value="KR_FAS_SDR_x"/>
    <property type="match status" value="1"/>
</dbReference>
<dbReference type="SUPFAM" id="SSF53335">
    <property type="entry name" value="S-adenosyl-L-methionine-dependent methyltransferases"/>
    <property type="match status" value="1"/>
</dbReference>
<dbReference type="Gene3D" id="3.40.50.720">
    <property type="entry name" value="NAD(P)-binding Rossmann-like Domain"/>
    <property type="match status" value="2"/>
</dbReference>
<dbReference type="InterPro" id="IPR029063">
    <property type="entry name" value="SAM-dependent_MTases_sf"/>
</dbReference>
<dbReference type="PROSITE" id="PS01162">
    <property type="entry name" value="QOR_ZETA_CRYSTAL"/>
    <property type="match status" value="1"/>
</dbReference>
<name>A0A6A6HTU1_9PLEO</name>
<dbReference type="InterPro" id="IPR011032">
    <property type="entry name" value="GroES-like_sf"/>
</dbReference>
<dbReference type="SUPFAM" id="SSF50129">
    <property type="entry name" value="GroES-like"/>
    <property type="match status" value="1"/>
</dbReference>
<dbReference type="SMART" id="SM00826">
    <property type="entry name" value="PKS_DH"/>
    <property type="match status" value="1"/>
</dbReference>
<evidence type="ECO:0000256" key="4">
    <source>
        <dbReference type="ARBA" id="ARBA00023268"/>
    </source>
</evidence>
<dbReference type="CDD" id="cd05195">
    <property type="entry name" value="enoyl_red"/>
    <property type="match status" value="1"/>
</dbReference>
<dbReference type="InterPro" id="IPR057326">
    <property type="entry name" value="KR_dom"/>
</dbReference>
<dbReference type="Pfam" id="PF16197">
    <property type="entry name" value="KAsynt_C_assoc"/>
    <property type="match status" value="1"/>
</dbReference>
<dbReference type="SUPFAM" id="SSF53901">
    <property type="entry name" value="Thiolase-like"/>
    <property type="match status" value="1"/>
</dbReference>
<evidence type="ECO:0000256" key="3">
    <source>
        <dbReference type="ARBA" id="ARBA00022679"/>
    </source>
</evidence>
<dbReference type="InterPro" id="IPR042104">
    <property type="entry name" value="PKS_dehydratase_sf"/>
</dbReference>
<dbReference type="Pfam" id="PF02801">
    <property type="entry name" value="Ketoacyl-synt_C"/>
    <property type="match status" value="1"/>
</dbReference>
<dbReference type="PROSITE" id="PS52004">
    <property type="entry name" value="KS3_2"/>
    <property type="match status" value="1"/>
</dbReference>
<reference evidence="10" key="1">
    <citation type="journal article" date="2020" name="Stud. Mycol.">
        <title>101 Dothideomycetes genomes: a test case for predicting lifestyles and emergence of pathogens.</title>
        <authorList>
            <person name="Haridas S."/>
            <person name="Albert R."/>
            <person name="Binder M."/>
            <person name="Bloem J."/>
            <person name="Labutti K."/>
            <person name="Salamov A."/>
            <person name="Andreopoulos B."/>
            <person name="Baker S."/>
            <person name="Barry K."/>
            <person name="Bills G."/>
            <person name="Bluhm B."/>
            <person name="Cannon C."/>
            <person name="Castanera R."/>
            <person name="Culley D."/>
            <person name="Daum C."/>
            <person name="Ezra D."/>
            <person name="Gonzalez J."/>
            <person name="Henrissat B."/>
            <person name="Kuo A."/>
            <person name="Liang C."/>
            <person name="Lipzen A."/>
            <person name="Lutzoni F."/>
            <person name="Magnuson J."/>
            <person name="Mondo S."/>
            <person name="Nolan M."/>
            <person name="Ohm R."/>
            <person name="Pangilinan J."/>
            <person name="Park H.-J."/>
            <person name="Ramirez L."/>
            <person name="Alfaro M."/>
            <person name="Sun H."/>
            <person name="Tritt A."/>
            <person name="Yoshinaga Y."/>
            <person name="Zwiers L.-H."/>
            <person name="Turgeon B."/>
            <person name="Goodwin S."/>
            <person name="Spatafora J."/>
            <person name="Crous P."/>
            <person name="Grigoriev I."/>
        </authorList>
    </citation>
    <scope>NUCLEOTIDE SEQUENCE</scope>
    <source>
        <strain evidence="10">CBS 122368</strain>
    </source>
</reference>
<evidence type="ECO:0000256" key="2">
    <source>
        <dbReference type="ARBA" id="ARBA00022553"/>
    </source>
</evidence>
<keyword evidence="4" id="KW-0511">Multifunctional enzyme</keyword>
<dbReference type="EMBL" id="ML987213">
    <property type="protein sequence ID" value="KAF2241168.1"/>
    <property type="molecule type" value="Genomic_DNA"/>
</dbReference>
<dbReference type="Gene3D" id="3.40.366.10">
    <property type="entry name" value="Malonyl-Coenzyme A Acyl Carrier Protein, domain 2"/>
    <property type="match status" value="1"/>
</dbReference>
<feature type="region of interest" description="N-terminal hotdog fold" evidence="6">
    <location>
        <begin position="615"/>
        <end position="744"/>
    </location>
</feature>
<evidence type="ECO:0000256" key="1">
    <source>
        <dbReference type="ARBA" id="ARBA00022450"/>
    </source>
</evidence>
<dbReference type="Gene3D" id="3.10.129.110">
    <property type="entry name" value="Polyketide synthase dehydratase"/>
    <property type="match status" value="1"/>
</dbReference>
<dbReference type="InterPro" id="IPR013968">
    <property type="entry name" value="PKS_KR"/>
</dbReference>
<sequence>MPSAAAQATLIRRTYALAGLQDVGKTGLFECHATGTVTGDPIECAAIADVFGHVGVHVGTVKPNMGHSEAASGLTAILKATLALEHRTIPPNIKYAPLNPRIPFERAQLHIPTEPTPWPQGREERASVNSFGIGGSNAHAILESPVRFMPPSSPSPDAPSQDAPQLLLFSANTAPALKDVCRVYENLFETPTHLVADIAYTLANGREHLSHRSFAVVSPTKFEQGVSLSTSAKKGATLEPHVVLVFTGQGAAWPQMGRDLVRSNRTFARTIDSLDAHLKRLGADWTLKDELLKPPRTSRVHEAEFSQPLCTALQLALVEMLASVGVKPQAVVGHSSGEIGAAYAAGALTAEEAIAVAFHRGASTKGRTERGGMAAVGLGWEAVQQYLVPGVIAACDNSPSSVTLSGDADKLADVVASIKQAQPDIPATMLKVEKAYHSNHMLALGEAYHQALVDAQVVGRPPTIPFFSSVTGELLGDSKGSQLGPNYWQSNLERPVLFKAAIQAILKSTTIKNPVLLELGPHSALAGPVRQILTAASSNAAYVASLVRRQNSAENLLQAIGKLYTLHVALNFKALITAPASLVAGLPRYPWDHSQKFWYKSRMSKEWLGREHVHHPLLGSKVTASTDLEPIWRNLLSPKTTPWIAHHKLSASIVFPLAGFASMAAEAGRQVSGIDDGVSIRNLVVHNALVIDGEAPTEVITTLRRERLTDTSTSTWWEFTISSYNGHIWTKHTTGDVRGETFDSQLAHNVELKNLPRKVDSDKLYEAVRRAGLDYGPTFNTLEDIRTSTTSMTGTATMRNNQWGDEAQYHMHPVVLDTYFQLMSCSIVKGIGRDYRRMVAAKIELITIFRSAEDKLEIFTAAEPSNEGYIGDGWVCASLKKVLSVSGSHGHIFDEPVVSDEGTTSITARSEWVPHIDFQNNSELIKEPLSHEECIPLLEELARLAISLASGAARNLDVHAPHLVKYKEWLLQHTSSELGGSDAVTLAQDIETLVKRLEATPAARAASAIAAISSSIGSVLKGEIMNDDGSLIAFLGEHDNSNYIRSIAHTKPNVSVLEVGAGLGDKTSRIVSCLTRADGQPLYSQLVVADASFSKVNAIKQGLKGVPNAKFSVLDVSRNLTEQGFEYQQFDLIIATNVINTGNDIQASLKNLRQLLRPNGRLLLQEPRPGLLWAKFALGTQPGWWSDVEDLSRAAEPFMSAEEWQKALAAAGFSDVERVKSSSEHYTNSVLLARPQAPKAPIKRVTLLVSDRSASGPSLISSELEARGYAIDRRSLGQTLPQGQDVVALLEEEQPLFEDTDTVRLVQFKSLLRDLGNGGLLWVTRLSSVGCTDPRYAQVVGLARTLRSEMSIDFAILETDKVVSPAGASAVANVVSKFQTREDDGVLGPDLEYAIHKGQTLVNRIFPFSLDEELLVSQDSDEAALTQQHPGRLNTLTWSVTSSAPPKDNEVEVEIYATGLNFRDVLVGMQIIPGRHPTFGYEASGVVRRVGPKATRLAVGDRVVTLASNLLSTVTTSPETHYEMLPEHVSFVEGASIPLIFVTAIYGLRDVGRLSKGQSVLIHSGAGGVGLAAIQVARMLGVEIYTTVGSERKVQYLTDTYGIPRNRIFNSRDSSFVDDVLRETSGRGVDVVLNSLTGELLHATWKCVAKWGTMVEIGKRDLLGNARLDMGPFLANRNYCCFDIDLMGQERPELLNQLLKFTMDCFAQGHLKPIRVDQVFAASRVLDAFRYMQQGKHIGKIVIEVRDPSGKLLLESVDATKKIGAGLDGAASYLLVGGLGGLGRSMSVWMAQRGARNFTFLSRSAGGGTHDADFVAELESMGCTVQLVRGDVTNPTDVVRAVDGTVAPLRGIVQMSMVLRDQMFEGMSVEDWNAVTRPKVQGTWNLHNATTASGCELDFFLLFSSLSGIVGQVGQANYASGNTFLDAFVLYRASQNLPCTAIDLGAMEGVGYLSDNLDLLKKMHGTGWSVVQETELLDALPLAFMSPATRSQRKRDMTTGDTFLLGLAPTIPLSSPGSSSRLKRDVRIAVYHNMGSGSTKVTSSAPDVLGDFLATVKKDPSLLRSTETIELLAIEVGKKLCSLVLADDTDLEISANMADLGLDSLVAVEMRGWWKLTFGFDISTLDMLSLGTLEAMGKRIADELITKFDA</sequence>
<dbReference type="Gene3D" id="3.40.47.10">
    <property type="match status" value="1"/>
</dbReference>
<dbReference type="InterPro" id="IPR001227">
    <property type="entry name" value="Ac_transferase_dom_sf"/>
</dbReference>
<dbReference type="GO" id="GO:0008270">
    <property type="term" value="F:zinc ion binding"/>
    <property type="evidence" value="ECO:0007669"/>
    <property type="project" value="InterPro"/>
</dbReference>
<dbReference type="CDD" id="cd00833">
    <property type="entry name" value="PKS"/>
    <property type="match status" value="1"/>
</dbReference>
<dbReference type="PROSITE" id="PS50075">
    <property type="entry name" value="CARRIER"/>
    <property type="match status" value="1"/>
</dbReference>
<dbReference type="SUPFAM" id="SSF47336">
    <property type="entry name" value="ACP-like"/>
    <property type="match status" value="1"/>
</dbReference>
<dbReference type="InterPro" id="IPR036291">
    <property type="entry name" value="NAD(P)-bd_dom_sf"/>
</dbReference>
<evidence type="ECO:0000259" key="7">
    <source>
        <dbReference type="PROSITE" id="PS50075"/>
    </source>
</evidence>
<dbReference type="GeneID" id="54583820"/>
<dbReference type="GO" id="GO:0006633">
    <property type="term" value="P:fatty acid biosynthetic process"/>
    <property type="evidence" value="ECO:0007669"/>
    <property type="project" value="TreeGrafter"/>
</dbReference>
<dbReference type="PANTHER" id="PTHR43775">
    <property type="entry name" value="FATTY ACID SYNTHASE"/>
    <property type="match status" value="1"/>
</dbReference>
<dbReference type="SMART" id="SM00822">
    <property type="entry name" value="PKS_KR"/>
    <property type="match status" value="1"/>
</dbReference>
<dbReference type="RefSeq" id="XP_033676172.1">
    <property type="nucleotide sequence ID" value="XM_033830490.1"/>
</dbReference>
<dbReference type="GO" id="GO:0016491">
    <property type="term" value="F:oxidoreductase activity"/>
    <property type="evidence" value="ECO:0007669"/>
    <property type="project" value="InterPro"/>
</dbReference>
<evidence type="ECO:0000259" key="8">
    <source>
        <dbReference type="PROSITE" id="PS52004"/>
    </source>
</evidence>
<dbReference type="GO" id="GO:0031177">
    <property type="term" value="F:phosphopantetheine binding"/>
    <property type="evidence" value="ECO:0007669"/>
    <property type="project" value="InterPro"/>
</dbReference>
<dbReference type="Gene3D" id="3.90.180.10">
    <property type="entry name" value="Medium-chain alcohol dehydrogenases, catalytic domain"/>
    <property type="match status" value="1"/>
</dbReference>
<dbReference type="InterPro" id="IPR020841">
    <property type="entry name" value="PKS_Beta-ketoAc_synthase_dom"/>
</dbReference>
<evidence type="ECO:0000256" key="5">
    <source>
        <dbReference type="ARBA" id="ARBA00023315"/>
    </source>
</evidence>
<dbReference type="InterPro" id="IPR013154">
    <property type="entry name" value="ADH-like_N"/>
</dbReference>
<dbReference type="Pfam" id="PF08240">
    <property type="entry name" value="ADH_N"/>
    <property type="match status" value="1"/>
</dbReference>
<evidence type="ECO:0000259" key="9">
    <source>
        <dbReference type="PROSITE" id="PS52019"/>
    </source>
</evidence>
<dbReference type="SMART" id="SM00829">
    <property type="entry name" value="PKS_ER"/>
    <property type="match status" value="1"/>
</dbReference>
<dbReference type="Pfam" id="PF08659">
    <property type="entry name" value="KR"/>
    <property type="match status" value="1"/>
</dbReference>
<dbReference type="CDD" id="cd02440">
    <property type="entry name" value="AdoMet_MTases"/>
    <property type="match status" value="1"/>
</dbReference>
<keyword evidence="11" id="KW-1185">Reference proteome</keyword>
<keyword evidence="1" id="KW-0596">Phosphopantetheine</keyword>
<dbReference type="FunFam" id="3.40.50.720:FF:000209">
    <property type="entry name" value="Polyketide synthase Pks12"/>
    <property type="match status" value="1"/>
</dbReference>
<evidence type="ECO:0000256" key="6">
    <source>
        <dbReference type="PROSITE-ProRule" id="PRU01363"/>
    </source>
</evidence>
<gene>
    <name evidence="10" type="ORF">BU26DRAFT_525367</name>
</gene>
<evidence type="ECO:0000313" key="11">
    <source>
        <dbReference type="Proteomes" id="UP000800094"/>
    </source>
</evidence>
<dbReference type="InterPro" id="IPR014043">
    <property type="entry name" value="Acyl_transferase_dom"/>
</dbReference>
<dbReference type="Pfam" id="PF13602">
    <property type="entry name" value="ADH_zinc_N_2"/>
    <property type="match status" value="1"/>
</dbReference>
<feature type="region of interest" description="C-terminal hotdog fold" evidence="6">
    <location>
        <begin position="755"/>
        <end position="899"/>
    </location>
</feature>
<dbReference type="OrthoDB" id="329835at2759"/>